<keyword evidence="2" id="KW-1185">Reference proteome</keyword>
<organism evidence="1 2">
    <name type="scientific">Erythrobacter aureus</name>
    <dbReference type="NCBI Taxonomy" id="2182384"/>
    <lineage>
        <taxon>Bacteria</taxon>
        <taxon>Pseudomonadati</taxon>
        <taxon>Pseudomonadota</taxon>
        <taxon>Alphaproteobacteria</taxon>
        <taxon>Sphingomonadales</taxon>
        <taxon>Erythrobacteraceae</taxon>
        <taxon>Erythrobacter/Porphyrobacter group</taxon>
        <taxon>Erythrobacter</taxon>
    </lineage>
</organism>
<dbReference type="OrthoDB" id="7508780at2"/>
<protein>
    <submittedName>
        <fullName evidence="1">Uncharacterized protein</fullName>
    </submittedName>
</protein>
<reference evidence="2" key="1">
    <citation type="submission" date="2018-07" db="EMBL/GenBank/DDBJ databases">
        <title>Genome sequence of Erythrobacter strain YH-07, an antagonistic bacterium isolated from Yellow Sea.</title>
        <authorList>
            <person name="Tang T."/>
            <person name="Liu Q."/>
            <person name="Sun X."/>
        </authorList>
    </citation>
    <scope>NUCLEOTIDE SEQUENCE [LARGE SCALE GENOMIC DNA]</scope>
    <source>
        <strain evidence="2">YH-07</strain>
    </source>
</reference>
<proteinExistence type="predicted"/>
<evidence type="ECO:0000313" key="1">
    <source>
        <dbReference type="EMBL" id="AXK41360.1"/>
    </source>
</evidence>
<name>A0A345YBQ8_9SPHN</name>
<dbReference type="AlphaFoldDB" id="A0A345YBQ8"/>
<dbReference type="KEGG" id="err:DVR09_02555"/>
<accession>A0A345YBQ8</accession>
<evidence type="ECO:0000313" key="2">
    <source>
        <dbReference type="Proteomes" id="UP000254508"/>
    </source>
</evidence>
<sequence>MLFISGGPAFAAQGTAITFPRGEFILRRELEREMARRATLLVARAWRGRFETDGETALVTGEQISSRVVAPAHLEPIAAIERERRSSGPFPARLDMDGRIVGEATGSAAGKAEAVKAAMAVLERAGHTLGQLHESKAYLDRLASSADAMTRKIPADLFFPVVGRQANAGR</sequence>
<dbReference type="Proteomes" id="UP000254508">
    <property type="component" value="Chromosome"/>
</dbReference>
<dbReference type="EMBL" id="CP031357">
    <property type="protein sequence ID" value="AXK41360.1"/>
    <property type="molecule type" value="Genomic_DNA"/>
</dbReference>
<gene>
    <name evidence="1" type="ORF">DVR09_02555</name>
</gene>